<evidence type="ECO:0000313" key="4">
    <source>
        <dbReference type="EMBL" id="OCB03625.1"/>
    </source>
</evidence>
<evidence type="ECO:0000256" key="2">
    <source>
        <dbReference type="RuleBase" id="RU000363"/>
    </source>
</evidence>
<dbReference type="PRINTS" id="PR00080">
    <property type="entry name" value="SDRFAMILY"/>
</dbReference>
<dbReference type="Pfam" id="PF00106">
    <property type="entry name" value="adh_short"/>
    <property type="match status" value="1"/>
</dbReference>
<dbReference type="InterPro" id="IPR057326">
    <property type="entry name" value="KR_dom"/>
</dbReference>
<dbReference type="SMART" id="SM00822">
    <property type="entry name" value="PKS_KR"/>
    <property type="match status" value="1"/>
</dbReference>
<sequence length="261" mass="27143">MSKDFVGKIALITGSTAGIGLATARMLHAAGASIILNGRSEQRVAAAVATFGDADRVSGIIADVGTAEGCDAIVTANPDVDILINNAGVFAPRPLFEISDDEWISIFSVNVLSGIRLARAYIPRMMTRGWGRVIFVSSESALQIPPEMPHYGLTKTAQVAAARAFAQAAAGSGVTVNSVLPGPTESEGIERFVRELIPDHTLTIAEAGKLFVETARPGSLLGRLATADEVAEVIRFLASPQSSVITGSSVRADGGVIQAIM</sequence>
<accession>A0A1B9C0X8</accession>
<dbReference type="Gene3D" id="3.40.50.720">
    <property type="entry name" value="NAD(P)-binding Rossmann-like Domain"/>
    <property type="match status" value="1"/>
</dbReference>
<evidence type="ECO:0000259" key="3">
    <source>
        <dbReference type="SMART" id="SM00822"/>
    </source>
</evidence>
<dbReference type="SUPFAM" id="SSF51735">
    <property type="entry name" value="NAD(P)-binding Rossmann-fold domains"/>
    <property type="match status" value="1"/>
</dbReference>
<dbReference type="PANTHER" id="PTHR42879">
    <property type="entry name" value="3-OXOACYL-(ACYL-CARRIER-PROTEIN) REDUCTASE"/>
    <property type="match status" value="1"/>
</dbReference>
<organism evidence="4 5">
    <name type="scientific">Acidithiobacillus ferrivorans</name>
    <dbReference type="NCBI Taxonomy" id="160808"/>
    <lineage>
        <taxon>Bacteria</taxon>
        <taxon>Pseudomonadati</taxon>
        <taxon>Pseudomonadota</taxon>
        <taxon>Acidithiobacillia</taxon>
        <taxon>Acidithiobacillales</taxon>
        <taxon>Acidithiobacillaceae</taxon>
        <taxon>Acidithiobacillus</taxon>
    </lineage>
</organism>
<reference evidence="4 5" key="1">
    <citation type="submission" date="2016-07" db="EMBL/GenBank/DDBJ databases">
        <title>Draft genome of a psychrotolerant acidophile Acidithiobacillus ferrivorans strain YL15.</title>
        <authorList>
            <person name="Peng T."/>
            <person name="Ma L."/>
            <person name="Nan M."/>
            <person name="An N."/>
            <person name="Wang M."/>
            <person name="Qiu G."/>
            <person name="Zeng W."/>
        </authorList>
    </citation>
    <scope>NUCLEOTIDE SEQUENCE [LARGE SCALE GENOMIC DNA]</scope>
    <source>
        <strain evidence="4 5">YL15</strain>
    </source>
</reference>
<dbReference type="AlphaFoldDB" id="A0A1B9C0X8"/>
<comment type="caution">
    <text evidence="4">The sequence shown here is derived from an EMBL/GenBank/DDBJ whole genome shotgun (WGS) entry which is preliminary data.</text>
</comment>
<proteinExistence type="inferred from homology"/>
<comment type="similarity">
    <text evidence="1 2">Belongs to the short-chain dehydrogenases/reductases (SDR) family.</text>
</comment>
<evidence type="ECO:0000256" key="1">
    <source>
        <dbReference type="ARBA" id="ARBA00006484"/>
    </source>
</evidence>
<dbReference type="PANTHER" id="PTHR42879:SF2">
    <property type="entry name" value="3-OXOACYL-[ACYL-CARRIER-PROTEIN] REDUCTASE FABG"/>
    <property type="match status" value="1"/>
</dbReference>
<feature type="domain" description="Ketoreductase" evidence="3">
    <location>
        <begin position="8"/>
        <end position="186"/>
    </location>
</feature>
<dbReference type="PRINTS" id="PR00081">
    <property type="entry name" value="GDHRDH"/>
</dbReference>
<dbReference type="Proteomes" id="UP000093129">
    <property type="component" value="Unassembled WGS sequence"/>
</dbReference>
<name>A0A1B9C0X8_9PROT</name>
<dbReference type="InterPro" id="IPR002347">
    <property type="entry name" value="SDR_fam"/>
</dbReference>
<dbReference type="FunFam" id="3.40.50.720:FF:000084">
    <property type="entry name" value="Short-chain dehydrogenase reductase"/>
    <property type="match status" value="1"/>
</dbReference>
<gene>
    <name evidence="4" type="ORF">BBC27_00540</name>
</gene>
<dbReference type="CDD" id="cd05233">
    <property type="entry name" value="SDR_c"/>
    <property type="match status" value="1"/>
</dbReference>
<dbReference type="EMBL" id="MASQ01000057">
    <property type="protein sequence ID" value="OCB03625.1"/>
    <property type="molecule type" value="Genomic_DNA"/>
</dbReference>
<evidence type="ECO:0000313" key="5">
    <source>
        <dbReference type="Proteomes" id="UP000093129"/>
    </source>
</evidence>
<protein>
    <submittedName>
        <fullName evidence="4">Oxidoreductase</fullName>
    </submittedName>
</protein>
<dbReference type="RefSeq" id="WP_065412715.1">
    <property type="nucleotide sequence ID" value="NZ_MASQ01000057.1"/>
</dbReference>
<dbReference type="InterPro" id="IPR036291">
    <property type="entry name" value="NAD(P)-bd_dom_sf"/>
</dbReference>
<dbReference type="InterPro" id="IPR050259">
    <property type="entry name" value="SDR"/>
</dbReference>